<evidence type="ECO:0000259" key="3">
    <source>
        <dbReference type="PROSITE" id="PS50110"/>
    </source>
</evidence>
<dbReference type="RefSeq" id="WP_192374062.1">
    <property type="nucleotide sequence ID" value="NZ_CAJHIV010000001.1"/>
</dbReference>
<dbReference type="PANTHER" id="PTHR45228:SF8">
    <property type="entry name" value="TWO-COMPONENT RESPONSE REGULATOR-RELATED"/>
    <property type="match status" value="1"/>
</dbReference>
<evidence type="ECO:0000256" key="1">
    <source>
        <dbReference type="PROSITE-ProRule" id="PRU00169"/>
    </source>
</evidence>
<feature type="domain" description="HD-GYP" evidence="4">
    <location>
        <begin position="183"/>
        <end position="379"/>
    </location>
</feature>
<keyword evidence="6" id="KW-1185">Reference proteome</keyword>
<reference evidence="5 6" key="1">
    <citation type="submission" date="2020-09" db="EMBL/GenBank/DDBJ databases">
        <title>Methylomonas albis sp. nov. and Methylomonas fluvii sp. nov.: Two cold-adapted methanotrophs from the River Elbe and an amended description of Methylovulum psychrotolerans strain Eb1.</title>
        <authorList>
            <person name="Bussmann I.K."/>
            <person name="Klings K.-W."/>
            <person name="Warnstedt J."/>
            <person name="Hoppert M."/>
            <person name="Saborowski A."/>
            <person name="Horn F."/>
            <person name="Liebner S."/>
        </authorList>
    </citation>
    <scope>NUCLEOTIDE SEQUENCE [LARGE SCALE GENOMIC DNA]</scope>
    <source>
        <strain evidence="5 6">EbA</strain>
    </source>
</reference>
<keyword evidence="2" id="KW-0175">Coiled coil</keyword>
<dbReference type="PANTHER" id="PTHR45228">
    <property type="entry name" value="CYCLIC DI-GMP PHOSPHODIESTERASE TM_0186-RELATED"/>
    <property type="match status" value="1"/>
</dbReference>
<evidence type="ECO:0000313" key="6">
    <source>
        <dbReference type="Proteomes" id="UP000652176"/>
    </source>
</evidence>
<proteinExistence type="predicted"/>
<dbReference type="InterPro" id="IPR011006">
    <property type="entry name" value="CheY-like_superfamily"/>
</dbReference>
<dbReference type="Pfam" id="PF13487">
    <property type="entry name" value="HD_5"/>
    <property type="match status" value="1"/>
</dbReference>
<keyword evidence="1" id="KW-0597">Phosphoprotein</keyword>
<dbReference type="Proteomes" id="UP000652176">
    <property type="component" value="Unassembled WGS sequence"/>
</dbReference>
<dbReference type="SUPFAM" id="SSF52172">
    <property type="entry name" value="CheY-like"/>
    <property type="match status" value="1"/>
</dbReference>
<evidence type="ECO:0000256" key="2">
    <source>
        <dbReference type="SAM" id="Coils"/>
    </source>
</evidence>
<accession>A0ABR9CYX1</accession>
<dbReference type="InterPro" id="IPR052020">
    <property type="entry name" value="Cyclic_di-GMP/3'3'-cGAMP_PDE"/>
</dbReference>
<dbReference type="PROSITE" id="PS50110">
    <property type="entry name" value="RESPONSE_REGULATORY"/>
    <property type="match status" value="1"/>
</dbReference>
<feature type="domain" description="Response regulatory" evidence="3">
    <location>
        <begin position="13"/>
        <end position="128"/>
    </location>
</feature>
<comment type="caution">
    <text evidence="5">The sequence shown here is derived from an EMBL/GenBank/DDBJ whole genome shotgun (WGS) entry which is preliminary data.</text>
</comment>
<feature type="coiled-coil region" evidence="2">
    <location>
        <begin position="141"/>
        <end position="168"/>
    </location>
</feature>
<dbReference type="Gene3D" id="3.40.50.2300">
    <property type="match status" value="1"/>
</dbReference>
<dbReference type="PROSITE" id="PS51832">
    <property type="entry name" value="HD_GYP"/>
    <property type="match status" value="1"/>
</dbReference>
<dbReference type="CDD" id="cd00077">
    <property type="entry name" value="HDc"/>
    <property type="match status" value="1"/>
</dbReference>
<feature type="modified residue" description="4-aspartylphosphate" evidence="1">
    <location>
        <position position="62"/>
    </location>
</feature>
<dbReference type="InterPro" id="IPR003607">
    <property type="entry name" value="HD/PDEase_dom"/>
</dbReference>
<dbReference type="InterPro" id="IPR037522">
    <property type="entry name" value="HD_GYP_dom"/>
</dbReference>
<dbReference type="Pfam" id="PF00072">
    <property type="entry name" value="Response_reg"/>
    <property type="match status" value="1"/>
</dbReference>
<organism evidence="5 6">
    <name type="scientific">Methylomonas albis</name>
    <dbReference type="NCBI Taxonomy" id="1854563"/>
    <lineage>
        <taxon>Bacteria</taxon>
        <taxon>Pseudomonadati</taxon>
        <taxon>Pseudomonadota</taxon>
        <taxon>Gammaproteobacteria</taxon>
        <taxon>Methylococcales</taxon>
        <taxon>Methylococcaceae</taxon>
        <taxon>Methylomonas</taxon>
    </lineage>
</organism>
<dbReference type="InterPro" id="IPR001789">
    <property type="entry name" value="Sig_transdc_resp-reg_receiver"/>
</dbReference>
<dbReference type="SUPFAM" id="SSF109604">
    <property type="entry name" value="HD-domain/PDEase-like"/>
    <property type="match status" value="1"/>
</dbReference>
<protein>
    <submittedName>
        <fullName evidence="5">Response regulator</fullName>
    </submittedName>
</protein>
<dbReference type="Gene3D" id="1.10.3210.10">
    <property type="entry name" value="Hypothetical protein af1432"/>
    <property type="match status" value="1"/>
</dbReference>
<dbReference type="SMART" id="SM00448">
    <property type="entry name" value="REC"/>
    <property type="match status" value="1"/>
</dbReference>
<name>A0ABR9CYX1_9GAMM</name>
<dbReference type="CDD" id="cd17569">
    <property type="entry name" value="REC_HupR-like"/>
    <property type="match status" value="1"/>
</dbReference>
<evidence type="ECO:0000259" key="4">
    <source>
        <dbReference type="PROSITE" id="PS51832"/>
    </source>
</evidence>
<sequence length="439" mass="49558">MTELSQHTNTVANLLFVDDEPNVLKALRRLFRSAEYNVQLAEGGADGLEILQQHPIDLIISDMRMPHMDGAEFLTRAAERWPDCVRILLTGYADIESTIAAVNKGKIYSYCSKPWEDNELKILVNNALEQKRLRDERRQLFEIINRQNLELKELNAGLEEKVEKRTEQLRKSLQMIDQAHDALKKQYADSVKVFAKTIEMRPGIKSGHAKYVAENAREVGRRLGMDAAALKDLVYAGLLLQIGKMSLPDSLLTLPLLSMNSQQRKRYLNHALEGQSLLKGLEPLHHAGELIAAQYEHFDGSGQPLGWAGSGIPLGARILTLVRDYINCLDGSITGTAMTTEQVKERLLGKKAKDYDPLVVDTFLALLAESETSDERPIIEISWTQLQAGMEAAEIICNDVLYLKNQILNEKNVEDILELRKHKKNLILRVRMGSERQRG</sequence>
<gene>
    <name evidence="5" type="ORF">IE877_07450</name>
</gene>
<dbReference type="EMBL" id="JACXSS010000001">
    <property type="protein sequence ID" value="MBD9355716.1"/>
    <property type="molecule type" value="Genomic_DNA"/>
</dbReference>
<evidence type="ECO:0000313" key="5">
    <source>
        <dbReference type="EMBL" id="MBD9355716.1"/>
    </source>
</evidence>